<dbReference type="Proteomes" id="UP001161390">
    <property type="component" value="Unassembled WGS sequence"/>
</dbReference>
<dbReference type="Pfam" id="PF17820">
    <property type="entry name" value="PDZ_6"/>
    <property type="match status" value="1"/>
</dbReference>
<evidence type="ECO:0000256" key="9">
    <source>
        <dbReference type="SAM" id="SignalP"/>
    </source>
</evidence>
<reference evidence="11" key="1">
    <citation type="journal article" date="2014" name="Int. J. Syst. Evol. Microbiol.">
        <title>Complete genome of a new Firmicutes species belonging to the dominant human colonic microbiota ('Ruminococcus bicirculans') reveals two chromosomes and a selective capacity to utilize plant glucans.</title>
        <authorList>
            <consortium name="NISC Comparative Sequencing Program"/>
            <person name="Wegmann U."/>
            <person name="Louis P."/>
            <person name="Goesmann A."/>
            <person name="Henrissat B."/>
            <person name="Duncan S.H."/>
            <person name="Flint H.J."/>
        </authorList>
    </citation>
    <scope>NUCLEOTIDE SEQUENCE</scope>
    <source>
        <strain evidence="11">NBRC 108216</strain>
    </source>
</reference>
<accession>A0ABQ5V0X6</accession>
<dbReference type="SMART" id="SM00228">
    <property type="entry name" value="PDZ"/>
    <property type="match status" value="2"/>
</dbReference>
<evidence type="ECO:0000256" key="2">
    <source>
        <dbReference type="ARBA" id="ARBA00010541"/>
    </source>
</evidence>
<evidence type="ECO:0000256" key="8">
    <source>
        <dbReference type="ARBA" id="ARBA00022825"/>
    </source>
</evidence>
<keyword evidence="4 9" id="KW-0732">Signal</keyword>
<proteinExistence type="inferred from homology"/>
<keyword evidence="8" id="KW-0720">Serine protease</keyword>
<comment type="similarity">
    <text evidence="2">Belongs to the peptidase S1C family.</text>
</comment>
<evidence type="ECO:0000259" key="10">
    <source>
        <dbReference type="PROSITE" id="PS50106"/>
    </source>
</evidence>
<evidence type="ECO:0000313" key="12">
    <source>
        <dbReference type="Proteomes" id="UP001161390"/>
    </source>
</evidence>
<evidence type="ECO:0000256" key="4">
    <source>
        <dbReference type="ARBA" id="ARBA00022729"/>
    </source>
</evidence>
<keyword evidence="6" id="KW-0574">Periplasm</keyword>
<dbReference type="EMBL" id="BSNJ01000004">
    <property type="protein sequence ID" value="GLQ21199.1"/>
    <property type="molecule type" value="Genomic_DNA"/>
</dbReference>
<dbReference type="PROSITE" id="PS50106">
    <property type="entry name" value="PDZ"/>
    <property type="match status" value="2"/>
</dbReference>
<feature type="domain" description="PDZ" evidence="10">
    <location>
        <begin position="276"/>
        <end position="344"/>
    </location>
</feature>
<dbReference type="InterPro" id="IPR036034">
    <property type="entry name" value="PDZ_sf"/>
</dbReference>
<dbReference type="CDD" id="cd10839">
    <property type="entry name" value="cpPDZ1_DegP-like"/>
    <property type="match status" value="1"/>
</dbReference>
<dbReference type="Pfam" id="PF13180">
    <property type="entry name" value="PDZ_2"/>
    <property type="match status" value="1"/>
</dbReference>
<dbReference type="SUPFAM" id="SSF50494">
    <property type="entry name" value="Trypsin-like serine proteases"/>
    <property type="match status" value="1"/>
</dbReference>
<evidence type="ECO:0000256" key="5">
    <source>
        <dbReference type="ARBA" id="ARBA00022737"/>
    </source>
</evidence>
<dbReference type="Gene3D" id="2.30.42.10">
    <property type="match status" value="2"/>
</dbReference>
<keyword evidence="7" id="KW-0378">Hydrolase</keyword>
<dbReference type="InterPro" id="IPR009003">
    <property type="entry name" value="Peptidase_S1_PA"/>
</dbReference>
<dbReference type="InterPro" id="IPR001478">
    <property type="entry name" value="PDZ"/>
</dbReference>
<feature type="signal peptide" evidence="9">
    <location>
        <begin position="1"/>
        <end position="22"/>
    </location>
</feature>
<dbReference type="PRINTS" id="PR00834">
    <property type="entry name" value="PROTEASES2C"/>
</dbReference>
<dbReference type="PANTHER" id="PTHR22939:SF129">
    <property type="entry name" value="SERINE PROTEASE HTRA2, MITOCHONDRIAL"/>
    <property type="match status" value="1"/>
</dbReference>
<dbReference type="Gene3D" id="2.40.10.120">
    <property type="match status" value="1"/>
</dbReference>
<evidence type="ECO:0000256" key="3">
    <source>
        <dbReference type="ARBA" id="ARBA00022670"/>
    </source>
</evidence>
<protein>
    <submittedName>
        <fullName evidence="11">Serine endoprotease DegQ</fullName>
    </submittedName>
</protein>
<keyword evidence="5" id="KW-0677">Repeat</keyword>
<dbReference type="NCBIfam" id="TIGR02037">
    <property type="entry name" value="degP_htrA_DO"/>
    <property type="match status" value="1"/>
</dbReference>
<keyword evidence="3" id="KW-0645">Protease</keyword>
<dbReference type="Pfam" id="PF13365">
    <property type="entry name" value="Trypsin_2"/>
    <property type="match status" value="1"/>
</dbReference>
<organism evidence="11 12">
    <name type="scientific">Algimonas porphyrae</name>
    <dbReference type="NCBI Taxonomy" id="1128113"/>
    <lineage>
        <taxon>Bacteria</taxon>
        <taxon>Pseudomonadati</taxon>
        <taxon>Pseudomonadota</taxon>
        <taxon>Alphaproteobacteria</taxon>
        <taxon>Maricaulales</taxon>
        <taxon>Robiginitomaculaceae</taxon>
        <taxon>Algimonas</taxon>
    </lineage>
</organism>
<feature type="chain" id="PRO_5045868843" evidence="9">
    <location>
        <begin position="23"/>
        <end position="484"/>
    </location>
</feature>
<name>A0ABQ5V0X6_9PROT</name>
<gene>
    <name evidence="11" type="primary">degQ</name>
    <name evidence="11" type="ORF">GCM10007854_21540</name>
</gene>
<dbReference type="InterPro" id="IPR011782">
    <property type="entry name" value="Pept_S1C_Do"/>
</dbReference>
<sequence length="484" mass="51910">MKKALILTTAAVGLVAAPLAMSQVIQDTPQPDAPLFQPVQLLGGNDSMTFDRRRGVITMAPLLERVTPAVVSINTVTESGTPDLTDDQMEMFERFFGQSPRNRGPRAGLGSGVVVDANEGLILTNNHVVDGADEIQITLEDRREFMADVVGTDPQTDLALLRIDAPRLSALDIAETDDIMVGDYVIAVGNPFGLSSTVTSGIVSALGRENPRGGDRYEDYIQTDAAINPGNSGGALVNSKGELIGINTAIVSRSGSSAGIGFAVPTRTIRNVMAQLMEFGEVRRGRIGVLIRDLDPELREGLDLPSLRGALISEVVEDGAADKAGLEPGDVVIAFNGEELDDSSDLRNAVGLLTPGTSADITYLRDGKRRTTRITVEVVEEDRDELDASATDDIPSMESFSGATITDIPDDLDLRDGDDGVFISTVRRNSRAARAGLQRGDIIRRINRTPIADLDEFEDFLSDNDGPYALVVERNGRTMFLGVR</sequence>
<keyword evidence="12" id="KW-1185">Reference proteome</keyword>
<comment type="caution">
    <text evidence="11">The sequence shown here is derived from an EMBL/GenBank/DDBJ whole genome shotgun (WGS) entry which is preliminary data.</text>
</comment>
<dbReference type="RefSeq" id="WP_284372515.1">
    <property type="nucleotide sequence ID" value="NZ_BSNJ01000004.1"/>
</dbReference>
<evidence type="ECO:0000313" key="11">
    <source>
        <dbReference type="EMBL" id="GLQ21199.1"/>
    </source>
</evidence>
<feature type="domain" description="PDZ" evidence="10">
    <location>
        <begin position="375"/>
        <end position="476"/>
    </location>
</feature>
<evidence type="ECO:0000256" key="7">
    <source>
        <dbReference type="ARBA" id="ARBA00022801"/>
    </source>
</evidence>
<dbReference type="InterPro" id="IPR041489">
    <property type="entry name" value="PDZ_6"/>
</dbReference>
<dbReference type="SUPFAM" id="SSF50156">
    <property type="entry name" value="PDZ domain-like"/>
    <property type="match status" value="2"/>
</dbReference>
<evidence type="ECO:0000256" key="6">
    <source>
        <dbReference type="ARBA" id="ARBA00022764"/>
    </source>
</evidence>
<evidence type="ECO:0000256" key="1">
    <source>
        <dbReference type="ARBA" id="ARBA00004418"/>
    </source>
</evidence>
<dbReference type="InterPro" id="IPR001940">
    <property type="entry name" value="Peptidase_S1C"/>
</dbReference>
<comment type="subcellular location">
    <subcellularLocation>
        <location evidence="1">Periplasm</location>
    </subcellularLocation>
</comment>
<dbReference type="PANTHER" id="PTHR22939">
    <property type="entry name" value="SERINE PROTEASE FAMILY S1C HTRA-RELATED"/>
    <property type="match status" value="1"/>
</dbReference>
<reference evidence="11" key="2">
    <citation type="submission" date="2023-01" db="EMBL/GenBank/DDBJ databases">
        <title>Draft genome sequence of Algimonas porphyrae strain NBRC 108216.</title>
        <authorList>
            <person name="Sun Q."/>
            <person name="Mori K."/>
        </authorList>
    </citation>
    <scope>NUCLEOTIDE SEQUENCE</scope>
    <source>
        <strain evidence="11">NBRC 108216</strain>
    </source>
</reference>